<name>A0A0E9WPB3_ANGAN</name>
<reference evidence="1" key="1">
    <citation type="submission" date="2014-11" db="EMBL/GenBank/DDBJ databases">
        <authorList>
            <person name="Amaro Gonzalez C."/>
        </authorList>
    </citation>
    <scope>NUCLEOTIDE SEQUENCE</scope>
</reference>
<proteinExistence type="predicted"/>
<accession>A0A0E9WPB3</accession>
<dbReference type="EMBL" id="GBXM01017172">
    <property type="protein sequence ID" value="JAH91405.1"/>
    <property type="molecule type" value="Transcribed_RNA"/>
</dbReference>
<organism evidence="1">
    <name type="scientific">Anguilla anguilla</name>
    <name type="common">European freshwater eel</name>
    <name type="synonym">Muraena anguilla</name>
    <dbReference type="NCBI Taxonomy" id="7936"/>
    <lineage>
        <taxon>Eukaryota</taxon>
        <taxon>Metazoa</taxon>
        <taxon>Chordata</taxon>
        <taxon>Craniata</taxon>
        <taxon>Vertebrata</taxon>
        <taxon>Euteleostomi</taxon>
        <taxon>Actinopterygii</taxon>
        <taxon>Neopterygii</taxon>
        <taxon>Teleostei</taxon>
        <taxon>Anguilliformes</taxon>
        <taxon>Anguillidae</taxon>
        <taxon>Anguilla</taxon>
    </lineage>
</organism>
<protein>
    <submittedName>
        <fullName evidence="1">Uncharacterized protein</fullName>
    </submittedName>
</protein>
<evidence type="ECO:0000313" key="1">
    <source>
        <dbReference type="EMBL" id="JAH91405.1"/>
    </source>
</evidence>
<sequence>MRIIKNIFNKSSSSLMPKRNENDLYQIIDLAIYSSPTNLRHIHEQQTVGNKYYVRPLTLSCHCKHEAFPLIITNMYNS</sequence>
<reference evidence="1" key="2">
    <citation type="journal article" date="2015" name="Fish Shellfish Immunol.">
        <title>Early steps in the European eel (Anguilla anguilla)-Vibrio vulnificus interaction in the gills: Role of the RtxA13 toxin.</title>
        <authorList>
            <person name="Callol A."/>
            <person name="Pajuelo D."/>
            <person name="Ebbesson L."/>
            <person name="Teles M."/>
            <person name="MacKenzie S."/>
            <person name="Amaro C."/>
        </authorList>
    </citation>
    <scope>NUCLEOTIDE SEQUENCE</scope>
</reference>
<dbReference type="AlphaFoldDB" id="A0A0E9WPB3"/>